<dbReference type="Ensembl" id="ENSMFAT00000014080.2">
    <property type="protein sequence ID" value="ENSMFAP00000039816.2"/>
    <property type="gene ID" value="ENSMFAG00000046067.2"/>
</dbReference>
<reference evidence="1" key="1">
    <citation type="journal article" date="2007" name="PLoS Biol.">
        <title>Rate of evolution in brain-expressed genes in humans and other primates.</title>
        <authorList>
            <person name="Wang H.-Y."/>
            <person name="Chien H.-C."/>
            <person name="Osada N."/>
            <person name="Hashimoto K."/>
            <person name="Sugano S."/>
            <person name="Gojobori T."/>
            <person name="Chou C.-K."/>
            <person name="Tsai S.-F."/>
            <person name="Wu C.-I."/>
            <person name="Shen C.-K.J."/>
        </authorList>
    </citation>
    <scope>NUCLEOTIDE SEQUENCE</scope>
</reference>
<evidence type="ECO:0000313" key="2">
    <source>
        <dbReference type="Ensembl" id="ENSMFAP00000039816.2"/>
    </source>
</evidence>
<organism evidence="1">
    <name type="scientific">Macaca fascicularis</name>
    <name type="common">Crab-eating macaque</name>
    <name type="synonym">Cynomolgus monkey</name>
    <dbReference type="NCBI Taxonomy" id="9541"/>
    <lineage>
        <taxon>Eukaryota</taxon>
        <taxon>Metazoa</taxon>
        <taxon>Chordata</taxon>
        <taxon>Craniata</taxon>
        <taxon>Vertebrata</taxon>
        <taxon>Euteleostomi</taxon>
        <taxon>Mammalia</taxon>
        <taxon>Eutheria</taxon>
        <taxon>Euarchontoglires</taxon>
        <taxon>Primates</taxon>
        <taxon>Haplorrhini</taxon>
        <taxon>Catarrhini</taxon>
        <taxon>Cercopithecidae</taxon>
        <taxon>Cercopithecinae</taxon>
        <taxon>Macaca</taxon>
    </lineage>
</organism>
<dbReference type="GeneTree" id="ENSGT00940000155331"/>
<name>I7GP13_MACFA</name>
<reference evidence="2" key="3">
    <citation type="submission" date="2025-05" db="UniProtKB">
        <authorList>
            <consortium name="Ensembl"/>
        </authorList>
    </citation>
    <scope>IDENTIFICATION</scope>
</reference>
<keyword evidence="3" id="KW-1185">Reference proteome</keyword>
<dbReference type="Bgee" id="ENSMFAG00000046067">
    <property type="expression patterns" value="Expressed in heart and 11 other cell types or tissues"/>
</dbReference>
<dbReference type="Proteomes" id="UP000233100">
    <property type="component" value="Chromosome 3"/>
</dbReference>
<dbReference type="EMBL" id="AB174718">
    <property type="protein sequence ID" value="BAE91780.1"/>
    <property type="molecule type" value="mRNA"/>
</dbReference>
<sequence length="49" mass="5637">MQPQCLNLCILMKQGDSWIQRMSSVTFSQMLCLLRSETGWPPPSHGRWG</sequence>
<evidence type="ECO:0000313" key="1">
    <source>
        <dbReference type="EMBL" id="BAE91780.1"/>
    </source>
</evidence>
<dbReference type="AlphaFoldDB" id="I7GP13"/>
<gene>
    <name evidence="2" type="primary">PDE1C</name>
</gene>
<accession>A0A2K5WRP1</accession>
<reference evidence="2 3" key="2">
    <citation type="submission" date="2013-03" db="EMBL/GenBank/DDBJ databases">
        <authorList>
            <person name="Warren W."/>
            <person name="Wilson R.K."/>
        </authorList>
    </citation>
    <scope>NUCLEOTIDE SEQUENCE</scope>
</reference>
<proteinExistence type="evidence at transcript level"/>
<dbReference type="VEuPathDB" id="HostDB:ENSMFAG00000046067"/>
<protein>
    <submittedName>
        <fullName evidence="1 2">Phosphodiesterase 1C</fullName>
    </submittedName>
</protein>
<accession>I7GP13</accession>
<evidence type="ECO:0000313" key="3">
    <source>
        <dbReference type="Proteomes" id="UP000233100"/>
    </source>
</evidence>